<keyword evidence="2" id="KW-1185">Reference proteome</keyword>
<proteinExistence type="predicted"/>
<gene>
    <name evidence="1" type="ORF">HDK90DRAFT_235541</name>
</gene>
<organism evidence="1 2">
    <name type="scientific">Phyllosticta capitalensis</name>
    <dbReference type="NCBI Taxonomy" id="121624"/>
    <lineage>
        <taxon>Eukaryota</taxon>
        <taxon>Fungi</taxon>
        <taxon>Dikarya</taxon>
        <taxon>Ascomycota</taxon>
        <taxon>Pezizomycotina</taxon>
        <taxon>Dothideomycetes</taxon>
        <taxon>Dothideomycetes incertae sedis</taxon>
        <taxon>Botryosphaeriales</taxon>
        <taxon>Phyllostictaceae</taxon>
        <taxon>Phyllosticta</taxon>
    </lineage>
</organism>
<comment type="caution">
    <text evidence="1">The sequence shown here is derived from an EMBL/GenBank/DDBJ whole genome shotgun (WGS) entry which is preliminary data.</text>
</comment>
<accession>A0ABR1YNX2</accession>
<protein>
    <submittedName>
        <fullName evidence="1">Uncharacterized protein</fullName>
    </submittedName>
</protein>
<reference evidence="1 2" key="1">
    <citation type="submission" date="2024-04" db="EMBL/GenBank/DDBJ databases">
        <title>Phyllosticta paracitricarpa is synonymous to the EU quarantine fungus P. citricarpa based on phylogenomic analyses.</title>
        <authorList>
            <consortium name="Lawrence Berkeley National Laboratory"/>
            <person name="Van Ingen-Buijs V.A."/>
            <person name="Van Westerhoven A.C."/>
            <person name="Haridas S."/>
            <person name="Skiadas P."/>
            <person name="Martin F."/>
            <person name="Groenewald J.Z."/>
            <person name="Crous P.W."/>
            <person name="Seidl M.F."/>
        </authorList>
    </citation>
    <scope>NUCLEOTIDE SEQUENCE [LARGE SCALE GENOMIC DNA]</scope>
    <source>
        <strain evidence="1 2">CBS 123374</strain>
    </source>
</reference>
<evidence type="ECO:0000313" key="2">
    <source>
        <dbReference type="Proteomes" id="UP001492380"/>
    </source>
</evidence>
<sequence>MTSPMLLRLMVCHPPAPRHVSWHAVLPAHRPTTPCPDLEHRTLVSPLLSPCPPKLRVLPVDVESTPGRTSWKPWLLLGSVLGGGRLENKRVMLRCFAPCLDGLAGTVRFACIGAASRPWLAPLARSLTSYPSLQHGSPSFEHTATALRCPACTEGVAPGVCRSAPVPRTNVRVESAKGLSGRLCSLLYDAGEMGGWRVNFKGMYGEHGVLCLAMPCTVYTK</sequence>
<dbReference type="EMBL" id="JBBWRZ010000005">
    <property type="protein sequence ID" value="KAK8235159.1"/>
    <property type="molecule type" value="Genomic_DNA"/>
</dbReference>
<name>A0ABR1YNX2_9PEZI</name>
<dbReference type="Proteomes" id="UP001492380">
    <property type="component" value="Unassembled WGS sequence"/>
</dbReference>
<evidence type="ECO:0000313" key="1">
    <source>
        <dbReference type="EMBL" id="KAK8235159.1"/>
    </source>
</evidence>